<dbReference type="GO" id="GO:0003677">
    <property type="term" value="F:DNA binding"/>
    <property type="evidence" value="ECO:0007669"/>
    <property type="project" value="UniProtKB-KW"/>
</dbReference>
<protein>
    <recommendedName>
        <fullName evidence="2">Cas12f1-like TNB domain-containing protein</fullName>
    </recommendedName>
</protein>
<accession>A0A6C0HPE0</accession>
<evidence type="ECO:0000259" key="2">
    <source>
        <dbReference type="Pfam" id="PF07282"/>
    </source>
</evidence>
<keyword evidence="1" id="KW-0238">DNA-binding</keyword>
<evidence type="ECO:0000313" key="3">
    <source>
        <dbReference type="EMBL" id="QHT82359.1"/>
    </source>
</evidence>
<dbReference type="AlphaFoldDB" id="A0A6C0HPE0"/>
<dbReference type="Pfam" id="PF07282">
    <property type="entry name" value="Cas12f1-like_TNB"/>
    <property type="match status" value="1"/>
</dbReference>
<feature type="domain" description="Cas12f1-like TNB" evidence="2">
    <location>
        <begin position="17"/>
        <end position="85"/>
    </location>
</feature>
<reference evidence="3" key="1">
    <citation type="journal article" date="2020" name="Nature">
        <title>Giant virus diversity and host interactions through global metagenomics.</title>
        <authorList>
            <person name="Schulz F."/>
            <person name="Roux S."/>
            <person name="Paez-Espino D."/>
            <person name="Jungbluth S."/>
            <person name="Walsh D.A."/>
            <person name="Denef V.J."/>
            <person name="McMahon K.D."/>
            <person name="Konstantinidis K.T."/>
            <person name="Eloe-Fadrosh E.A."/>
            <person name="Kyrpides N.C."/>
            <person name="Woyke T."/>
        </authorList>
    </citation>
    <scope>NUCLEOTIDE SEQUENCE</scope>
    <source>
        <strain evidence="3">GVMAG-M-3300023184-161</strain>
    </source>
</reference>
<evidence type="ECO:0000256" key="1">
    <source>
        <dbReference type="ARBA" id="ARBA00023125"/>
    </source>
</evidence>
<sequence length="129" mass="14633">MKFKEATKGKGMRTLFRKEGFQMYLVDEFRTSCKCSKCEGGSCIKNMVMKNPRPHRTGNVIVHGLICCKNGRGYWNRDVNGATNIYKIGSNTINNKANHNYLSRNNNLSGNLEELPQPKFTCYVMGNPC</sequence>
<proteinExistence type="predicted"/>
<organism evidence="3">
    <name type="scientific">viral metagenome</name>
    <dbReference type="NCBI Taxonomy" id="1070528"/>
    <lineage>
        <taxon>unclassified sequences</taxon>
        <taxon>metagenomes</taxon>
        <taxon>organismal metagenomes</taxon>
    </lineage>
</organism>
<dbReference type="EMBL" id="MN739998">
    <property type="protein sequence ID" value="QHT82359.1"/>
    <property type="molecule type" value="Genomic_DNA"/>
</dbReference>
<name>A0A6C0HPE0_9ZZZZ</name>
<dbReference type="InterPro" id="IPR010095">
    <property type="entry name" value="Cas12f1-like_TNB"/>
</dbReference>